<sequence>MAFNLWDIFLIMTTIIDETDRRILRQLQIDTTASLDTLAERVSLSRNACWRRIKRLEEAGVIRERVAHLDAALLGLGLSVLVMIRVGTHDQTWLNKFQAAVASMPEIQGAHRMTGDLDYVLRVRVADVADYDRFYKALIARVQMADISASFVMENIKDTTALPI</sequence>
<dbReference type="GO" id="GO:0043565">
    <property type="term" value="F:sequence-specific DNA binding"/>
    <property type="evidence" value="ECO:0007669"/>
    <property type="project" value="InterPro"/>
</dbReference>
<dbReference type="PROSITE" id="PS50956">
    <property type="entry name" value="HTH_ASNC_2"/>
    <property type="match status" value="1"/>
</dbReference>
<dbReference type="Pfam" id="PF01037">
    <property type="entry name" value="AsnC_trans_reg"/>
    <property type="match status" value="1"/>
</dbReference>
<reference evidence="6" key="1">
    <citation type="submission" date="2016-10" db="EMBL/GenBank/DDBJ databases">
        <authorList>
            <person name="Varghese N."/>
            <person name="Submissions S."/>
        </authorList>
    </citation>
    <scope>NUCLEOTIDE SEQUENCE [LARGE SCALE GENOMIC DNA]</scope>
    <source>
        <strain evidence="6">DSM 100420</strain>
    </source>
</reference>
<dbReference type="PANTHER" id="PTHR30154">
    <property type="entry name" value="LEUCINE-RESPONSIVE REGULATORY PROTEIN"/>
    <property type="match status" value="1"/>
</dbReference>
<evidence type="ECO:0000256" key="2">
    <source>
        <dbReference type="ARBA" id="ARBA00023125"/>
    </source>
</evidence>
<name>A0A1H3PVY8_9RHOB</name>
<evidence type="ECO:0000256" key="1">
    <source>
        <dbReference type="ARBA" id="ARBA00023015"/>
    </source>
</evidence>
<evidence type="ECO:0000256" key="3">
    <source>
        <dbReference type="ARBA" id="ARBA00023163"/>
    </source>
</evidence>
<dbReference type="CDD" id="cd00090">
    <property type="entry name" value="HTH_ARSR"/>
    <property type="match status" value="1"/>
</dbReference>
<gene>
    <name evidence="5" type="ORF">SAMN05444004_105200</name>
</gene>
<dbReference type="GO" id="GO:0005829">
    <property type="term" value="C:cytosol"/>
    <property type="evidence" value="ECO:0007669"/>
    <property type="project" value="TreeGrafter"/>
</dbReference>
<dbReference type="GO" id="GO:0043200">
    <property type="term" value="P:response to amino acid"/>
    <property type="evidence" value="ECO:0007669"/>
    <property type="project" value="TreeGrafter"/>
</dbReference>
<dbReference type="InterPro" id="IPR000485">
    <property type="entry name" value="AsnC-type_HTH_dom"/>
</dbReference>
<evidence type="ECO:0000313" key="5">
    <source>
        <dbReference type="EMBL" id="SDZ05454.1"/>
    </source>
</evidence>
<dbReference type="SMART" id="SM00344">
    <property type="entry name" value="HTH_ASNC"/>
    <property type="match status" value="1"/>
</dbReference>
<dbReference type="InterPro" id="IPR019887">
    <property type="entry name" value="Tscrpt_reg_AsnC/Lrp_C"/>
</dbReference>
<dbReference type="GO" id="GO:0006355">
    <property type="term" value="P:regulation of DNA-templated transcription"/>
    <property type="evidence" value="ECO:0007669"/>
    <property type="project" value="UniProtKB-ARBA"/>
</dbReference>
<dbReference type="AlphaFoldDB" id="A0A1H3PVY8"/>
<feature type="domain" description="HTH asnC-type" evidence="4">
    <location>
        <begin position="16"/>
        <end position="77"/>
    </location>
</feature>
<protein>
    <submittedName>
        <fullName evidence="5">Transcriptional regulator, AsnC family</fullName>
    </submittedName>
</protein>
<keyword evidence="1" id="KW-0805">Transcription regulation</keyword>
<dbReference type="InterPro" id="IPR011991">
    <property type="entry name" value="ArsR-like_HTH"/>
</dbReference>
<keyword evidence="6" id="KW-1185">Reference proteome</keyword>
<dbReference type="EMBL" id="FNPX01000005">
    <property type="protein sequence ID" value="SDZ05454.1"/>
    <property type="molecule type" value="Genomic_DNA"/>
</dbReference>
<dbReference type="Proteomes" id="UP000198914">
    <property type="component" value="Unassembled WGS sequence"/>
</dbReference>
<proteinExistence type="predicted"/>
<dbReference type="PANTHER" id="PTHR30154:SF17">
    <property type="entry name" value="DNA-BINDING TRANSCRIPTIONAL ACTIVATOR DECR"/>
    <property type="match status" value="1"/>
</dbReference>
<dbReference type="InterPro" id="IPR011008">
    <property type="entry name" value="Dimeric_a/b-barrel"/>
</dbReference>
<dbReference type="Pfam" id="PF13404">
    <property type="entry name" value="HTH_AsnC-type"/>
    <property type="match status" value="1"/>
</dbReference>
<dbReference type="InterPro" id="IPR036390">
    <property type="entry name" value="WH_DNA-bd_sf"/>
</dbReference>
<dbReference type="SUPFAM" id="SSF54909">
    <property type="entry name" value="Dimeric alpha+beta barrel"/>
    <property type="match status" value="1"/>
</dbReference>
<keyword evidence="3" id="KW-0804">Transcription</keyword>
<keyword evidence="2" id="KW-0238">DNA-binding</keyword>
<dbReference type="Gene3D" id="1.10.10.10">
    <property type="entry name" value="Winged helix-like DNA-binding domain superfamily/Winged helix DNA-binding domain"/>
    <property type="match status" value="1"/>
</dbReference>
<dbReference type="STRING" id="1244108.SAMN05444004_105200"/>
<dbReference type="InterPro" id="IPR019888">
    <property type="entry name" value="Tscrpt_reg_AsnC-like"/>
</dbReference>
<dbReference type="Gene3D" id="3.30.70.920">
    <property type="match status" value="1"/>
</dbReference>
<evidence type="ECO:0000313" key="6">
    <source>
        <dbReference type="Proteomes" id="UP000198914"/>
    </source>
</evidence>
<accession>A0A1H3PVY8</accession>
<organism evidence="5 6">
    <name type="scientific">Jannaschia faecimaris</name>
    <dbReference type="NCBI Taxonomy" id="1244108"/>
    <lineage>
        <taxon>Bacteria</taxon>
        <taxon>Pseudomonadati</taxon>
        <taxon>Pseudomonadota</taxon>
        <taxon>Alphaproteobacteria</taxon>
        <taxon>Rhodobacterales</taxon>
        <taxon>Roseobacteraceae</taxon>
        <taxon>Jannaschia</taxon>
    </lineage>
</organism>
<dbReference type="PRINTS" id="PR00033">
    <property type="entry name" value="HTHASNC"/>
</dbReference>
<dbReference type="InterPro" id="IPR036388">
    <property type="entry name" value="WH-like_DNA-bd_sf"/>
</dbReference>
<dbReference type="SUPFAM" id="SSF46785">
    <property type="entry name" value="Winged helix' DNA-binding domain"/>
    <property type="match status" value="1"/>
</dbReference>
<evidence type="ECO:0000259" key="4">
    <source>
        <dbReference type="PROSITE" id="PS50956"/>
    </source>
</evidence>